<dbReference type="EMBL" id="JADKNH010000009">
    <property type="protein sequence ID" value="MBF4694431.1"/>
    <property type="molecule type" value="Genomic_DNA"/>
</dbReference>
<evidence type="ECO:0000256" key="3">
    <source>
        <dbReference type="ARBA" id="ARBA00022741"/>
    </source>
</evidence>
<comment type="caution">
    <text evidence="6">The sequence shown here is derived from an EMBL/GenBank/DDBJ whole genome shotgun (WGS) entry which is preliminary data.</text>
</comment>
<evidence type="ECO:0000256" key="4">
    <source>
        <dbReference type="ARBA" id="ARBA00022840"/>
    </source>
</evidence>
<sequence length="302" mass="34283">MSFNKGRNKKKGIVRAIDDVSFNILKGEAFGLVGESGCGKTTTGRTIIRLYDPEDGEIYFDGKKISGEMNKDLRKYLSDHIAMIFQDPIASLNPRMTVAEIIGEGLKLRGIVDQSDRTKLINKMLNKVGLLPEHGTRYPHEFSGGQRQRIGIARALIVNPSFIIADEPVSALDVSIQAQVINLLDVLKDELELTILFIAHDLSVVKYFCDRIGVMYFGKIVEIAPAEELYKNPVHPYTKALLSAIPIPDPRREKNREIQFYDPKMHDYSVEKPMLHEVAQDHFVYASESELKKYKMDRTKER</sequence>
<dbReference type="PROSITE" id="PS00211">
    <property type="entry name" value="ABC_TRANSPORTER_1"/>
    <property type="match status" value="1"/>
</dbReference>
<keyword evidence="3" id="KW-0547">Nucleotide-binding</keyword>
<reference evidence="6 7" key="1">
    <citation type="submission" date="2020-11" db="EMBL/GenBank/DDBJ databases">
        <title>Fusibacter basophilias sp. nov.</title>
        <authorList>
            <person name="Qiu D."/>
        </authorList>
    </citation>
    <scope>NUCLEOTIDE SEQUENCE [LARGE SCALE GENOMIC DNA]</scope>
    <source>
        <strain evidence="6 7">Q10-2</strain>
    </source>
</reference>
<evidence type="ECO:0000259" key="5">
    <source>
        <dbReference type="PROSITE" id="PS50893"/>
    </source>
</evidence>
<gene>
    <name evidence="6" type="ORF">ISU02_15075</name>
</gene>
<dbReference type="SMART" id="SM00382">
    <property type="entry name" value="AAA"/>
    <property type="match status" value="1"/>
</dbReference>
<dbReference type="Gene3D" id="3.40.50.300">
    <property type="entry name" value="P-loop containing nucleotide triphosphate hydrolases"/>
    <property type="match status" value="1"/>
</dbReference>
<proteinExistence type="inferred from homology"/>
<keyword evidence="4 6" id="KW-0067">ATP-binding</keyword>
<keyword evidence="2" id="KW-0813">Transport</keyword>
<name>A0ABR9ZVR4_9FIRM</name>
<dbReference type="PANTHER" id="PTHR43776:SF7">
    <property type="entry name" value="D,D-DIPEPTIDE TRANSPORT ATP-BINDING PROTEIN DDPF-RELATED"/>
    <property type="match status" value="1"/>
</dbReference>
<dbReference type="InterPro" id="IPR017871">
    <property type="entry name" value="ABC_transporter-like_CS"/>
</dbReference>
<dbReference type="GO" id="GO:0005524">
    <property type="term" value="F:ATP binding"/>
    <property type="evidence" value="ECO:0007669"/>
    <property type="project" value="UniProtKB-KW"/>
</dbReference>
<dbReference type="PROSITE" id="PS50893">
    <property type="entry name" value="ABC_TRANSPORTER_2"/>
    <property type="match status" value="1"/>
</dbReference>
<evidence type="ECO:0000313" key="7">
    <source>
        <dbReference type="Proteomes" id="UP000614200"/>
    </source>
</evidence>
<evidence type="ECO:0000256" key="2">
    <source>
        <dbReference type="ARBA" id="ARBA00022448"/>
    </source>
</evidence>
<dbReference type="NCBIfam" id="TIGR01727">
    <property type="entry name" value="oligo_HPY"/>
    <property type="match status" value="1"/>
</dbReference>
<dbReference type="InterPro" id="IPR003593">
    <property type="entry name" value="AAA+_ATPase"/>
</dbReference>
<dbReference type="SUPFAM" id="SSF52540">
    <property type="entry name" value="P-loop containing nucleoside triphosphate hydrolases"/>
    <property type="match status" value="1"/>
</dbReference>
<keyword evidence="7" id="KW-1185">Reference proteome</keyword>
<evidence type="ECO:0000256" key="1">
    <source>
        <dbReference type="ARBA" id="ARBA00005417"/>
    </source>
</evidence>
<dbReference type="PANTHER" id="PTHR43776">
    <property type="entry name" value="TRANSPORT ATP-BINDING PROTEIN"/>
    <property type="match status" value="1"/>
</dbReference>
<dbReference type="Pfam" id="PF08352">
    <property type="entry name" value="oligo_HPY"/>
    <property type="match status" value="1"/>
</dbReference>
<organism evidence="6 7">
    <name type="scientific">Fusibacter ferrireducens</name>
    <dbReference type="NCBI Taxonomy" id="2785058"/>
    <lineage>
        <taxon>Bacteria</taxon>
        <taxon>Bacillati</taxon>
        <taxon>Bacillota</taxon>
        <taxon>Clostridia</taxon>
        <taxon>Eubacteriales</taxon>
        <taxon>Eubacteriales Family XII. Incertae Sedis</taxon>
        <taxon>Fusibacter</taxon>
    </lineage>
</organism>
<feature type="domain" description="ABC transporter" evidence="5">
    <location>
        <begin position="1"/>
        <end position="242"/>
    </location>
</feature>
<dbReference type="InterPro" id="IPR003439">
    <property type="entry name" value="ABC_transporter-like_ATP-bd"/>
</dbReference>
<dbReference type="InterPro" id="IPR027417">
    <property type="entry name" value="P-loop_NTPase"/>
</dbReference>
<accession>A0ABR9ZVR4</accession>
<dbReference type="Pfam" id="PF00005">
    <property type="entry name" value="ABC_tran"/>
    <property type="match status" value="1"/>
</dbReference>
<evidence type="ECO:0000313" key="6">
    <source>
        <dbReference type="EMBL" id="MBF4694431.1"/>
    </source>
</evidence>
<dbReference type="InterPro" id="IPR013563">
    <property type="entry name" value="Oligopep_ABC_C"/>
</dbReference>
<dbReference type="CDD" id="cd03257">
    <property type="entry name" value="ABC_NikE_OppD_transporters"/>
    <property type="match status" value="1"/>
</dbReference>
<comment type="similarity">
    <text evidence="1">Belongs to the ABC transporter superfamily.</text>
</comment>
<dbReference type="InterPro" id="IPR050319">
    <property type="entry name" value="ABC_transp_ATP-bind"/>
</dbReference>
<protein>
    <submittedName>
        <fullName evidence="6">ATP-binding cassette domain-containing protein</fullName>
    </submittedName>
</protein>
<dbReference type="Proteomes" id="UP000614200">
    <property type="component" value="Unassembled WGS sequence"/>
</dbReference>